<keyword evidence="9" id="KW-0472">Membrane</keyword>
<organism evidence="12 13">
    <name type="scientific">Primorskyibacter flagellatus</name>
    <dbReference type="NCBI Taxonomy" id="1387277"/>
    <lineage>
        <taxon>Bacteria</taxon>
        <taxon>Pseudomonadati</taxon>
        <taxon>Pseudomonadota</taxon>
        <taxon>Alphaproteobacteria</taxon>
        <taxon>Rhodobacterales</taxon>
        <taxon>Roseobacteraceae</taxon>
        <taxon>Primorskyibacter</taxon>
    </lineage>
</organism>
<reference evidence="13" key="1">
    <citation type="journal article" date="2019" name="Int. J. Syst. Evol. Microbiol.">
        <title>The Global Catalogue of Microorganisms (GCM) 10K type strain sequencing project: providing services to taxonomists for standard genome sequencing and annotation.</title>
        <authorList>
            <consortium name="The Broad Institute Genomics Platform"/>
            <consortium name="The Broad Institute Genome Sequencing Center for Infectious Disease"/>
            <person name="Wu L."/>
            <person name="Ma J."/>
        </authorList>
    </citation>
    <scope>NUCLEOTIDE SEQUENCE [LARGE SCALE GENOMIC DNA]</scope>
    <source>
        <strain evidence="13">CGMCC 1.12664</strain>
    </source>
</reference>
<sequence length="436" mass="45735">MTRLIEARGLSVRYQGADVLQHVDFQIDGGEIVTVVGPNGSGKSTLMKSLTGALQPSAGTIARADGLRLGYVPQKLSLDPTFPLTVSRFLDLPRRAERQERDRVLDRLGIRGIATRPLSGLSGGQYQRALLARALLARPQLLILDEATQGMDQRGSADFYALIADLRAETGVAVLMVSHDLHVVMSASDRVICLNGHVCCEGSPEIVRSAPEYRALFGTGTHGALALYRHSHDHSHDHDAGHHNAHEHFREHAPHGSEHAHSGGPGRGSVSHRAGIGPDLQAPVAETDVGNLGKKARGIGESPGTPALMSSGAAHTGCDHDHDIYPGRDGQRVPSPHTRQGDAPTGKGTATEGSPSLTSSAPDYEHGKSPVTDQAVPDAGIPSVAHRDDALHPAGDVHPASPGAAGNAAGDRARAARKASAKIPVAPRSFPEGSEP</sequence>
<dbReference type="EMBL" id="BMFJ01000001">
    <property type="protein sequence ID" value="GGE36262.1"/>
    <property type="molecule type" value="Genomic_DNA"/>
</dbReference>
<evidence type="ECO:0000256" key="3">
    <source>
        <dbReference type="ARBA" id="ARBA00022741"/>
    </source>
</evidence>
<dbReference type="PANTHER" id="PTHR42734">
    <property type="entry name" value="METAL TRANSPORT SYSTEM ATP-BINDING PROTEIN TM_0124-RELATED"/>
    <property type="match status" value="1"/>
</dbReference>
<dbReference type="PANTHER" id="PTHR42734:SF9">
    <property type="entry name" value="ZINC IMPORT ATP-BINDING PROTEIN ZNUC"/>
    <property type="match status" value="1"/>
</dbReference>
<dbReference type="GO" id="GO:0006829">
    <property type="term" value="P:zinc ion transport"/>
    <property type="evidence" value="ECO:0007669"/>
    <property type="project" value="UniProtKB-KW"/>
</dbReference>
<evidence type="ECO:0000313" key="13">
    <source>
        <dbReference type="Proteomes" id="UP000612855"/>
    </source>
</evidence>
<feature type="region of interest" description="Disordered" evidence="10">
    <location>
        <begin position="293"/>
        <end position="436"/>
    </location>
</feature>
<evidence type="ECO:0000256" key="2">
    <source>
        <dbReference type="ARBA" id="ARBA00022475"/>
    </source>
</evidence>
<feature type="region of interest" description="Disordered" evidence="10">
    <location>
        <begin position="251"/>
        <end position="278"/>
    </location>
</feature>
<dbReference type="Proteomes" id="UP000612855">
    <property type="component" value="Unassembled WGS sequence"/>
</dbReference>
<feature type="domain" description="ABC transporter" evidence="11">
    <location>
        <begin position="5"/>
        <end position="220"/>
    </location>
</feature>
<comment type="caution">
    <text evidence="12">The sequence shown here is derived from an EMBL/GenBank/DDBJ whole genome shotgun (WGS) entry which is preliminary data.</text>
</comment>
<evidence type="ECO:0000259" key="11">
    <source>
        <dbReference type="PROSITE" id="PS50893"/>
    </source>
</evidence>
<keyword evidence="3" id="KW-0547">Nucleotide-binding</keyword>
<keyword evidence="7" id="KW-1278">Translocase</keyword>
<keyword evidence="1" id="KW-0813">Transport</keyword>
<dbReference type="GO" id="GO:0010043">
    <property type="term" value="P:response to zinc ion"/>
    <property type="evidence" value="ECO:0007669"/>
    <property type="project" value="TreeGrafter"/>
</dbReference>
<evidence type="ECO:0000256" key="9">
    <source>
        <dbReference type="ARBA" id="ARBA00023136"/>
    </source>
</evidence>
<dbReference type="AlphaFoldDB" id="A0A917EFG9"/>
<feature type="compositionally biased region" description="Basic and acidic residues" evidence="10">
    <location>
        <begin position="251"/>
        <end position="261"/>
    </location>
</feature>
<gene>
    <name evidence="12" type="ORF">GCM10011360_25060</name>
</gene>
<keyword evidence="5" id="KW-0067">ATP-binding</keyword>
<name>A0A917EFG9_9RHOB</name>
<dbReference type="InterPro" id="IPR003593">
    <property type="entry name" value="AAA+_ATPase"/>
</dbReference>
<evidence type="ECO:0000313" key="12">
    <source>
        <dbReference type="EMBL" id="GGE36262.1"/>
    </source>
</evidence>
<dbReference type="PROSITE" id="PS50893">
    <property type="entry name" value="ABC_TRANSPORTER_2"/>
    <property type="match status" value="1"/>
</dbReference>
<keyword evidence="2" id="KW-1003">Cell membrane</keyword>
<feature type="compositionally biased region" description="Basic and acidic residues" evidence="10">
    <location>
        <begin position="317"/>
        <end position="331"/>
    </location>
</feature>
<proteinExistence type="predicted"/>
<dbReference type="Gene3D" id="3.40.50.300">
    <property type="entry name" value="P-loop containing nucleotide triphosphate hydrolases"/>
    <property type="match status" value="1"/>
</dbReference>
<protein>
    <recommendedName>
        <fullName evidence="11">ABC transporter domain-containing protein</fullName>
    </recommendedName>
</protein>
<keyword evidence="8" id="KW-0406">Ion transport</keyword>
<keyword evidence="6" id="KW-0864">Zinc transport</keyword>
<keyword evidence="13" id="KW-1185">Reference proteome</keyword>
<evidence type="ECO:0000256" key="4">
    <source>
        <dbReference type="ARBA" id="ARBA00022833"/>
    </source>
</evidence>
<dbReference type="GO" id="GO:0016887">
    <property type="term" value="F:ATP hydrolysis activity"/>
    <property type="evidence" value="ECO:0007669"/>
    <property type="project" value="InterPro"/>
</dbReference>
<dbReference type="InterPro" id="IPR003439">
    <property type="entry name" value="ABC_transporter-like_ATP-bd"/>
</dbReference>
<accession>A0A917EFG9</accession>
<evidence type="ECO:0000256" key="10">
    <source>
        <dbReference type="SAM" id="MobiDB-lite"/>
    </source>
</evidence>
<evidence type="ECO:0000256" key="5">
    <source>
        <dbReference type="ARBA" id="ARBA00022840"/>
    </source>
</evidence>
<keyword evidence="4" id="KW-0862">Zinc</keyword>
<dbReference type="GO" id="GO:0005524">
    <property type="term" value="F:ATP binding"/>
    <property type="evidence" value="ECO:0007669"/>
    <property type="project" value="UniProtKB-KW"/>
</dbReference>
<evidence type="ECO:0000256" key="8">
    <source>
        <dbReference type="ARBA" id="ARBA00023065"/>
    </source>
</evidence>
<dbReference type="SUPFAM" id="SSF52540">
    <property type="entry name" value="P-loop containing nucleoside triphosphate hydrolases"/>
    <property type="match status" value="1"/>
</dbReference>
<evidence type="ECO:0000256" key="6">
    <source>
        <dbReference type="ARBA" id="ARBA00022906"/>
    </source>
</evidence>
<evidence type="ECO:0000256" key="1">
    <source>
        <dbReference type="ARBA" id="ARBA00022448"/>
    </source>
</evidence>
<feature type="compositionally biased region" description="Polar residues" evidence="10">
    <location>
        <begin position="351"/>
        <end position="361"/>
    </location>
</feature>
<dbReference type="SMART" id="SM00382">
    <property type="entry name" value="AAA"/>
    <property type="match status" value="1"/>
</dbReference>
<dbReference type="Pfam" id="PF00005">
    <property type="entry name" value="ABC_tran"/>
    <property type="match status" value="1"/>
</dbReference>
<dbReference type="InterPro" id="IPR050153">
    <property type="entry name" value="Metal_Ion_Import_ABC"/>
</dbReference>
<dbReference type="InterPro" id="IPR027417">
    <property type="entry name" value="P-loop_NTPase"/>
</dbReference>
<evidence type="ECO:0000256" key="7">
    <source>
        <dbReference type="ARBA" id="ARBA00022967"/>
    </source>
</evidence>